<keyword evidence="9" id="KW-1185">Reference proteome</keyword>
<dbReference type="InterPro" id="IPR020846">
    <property type="entry name" value="MFS_dom"/>
</dbReference>
<feature type="compositionally biased region" description="Basic and acidic residues" evidence="5">
    <location>
        <begin position="47"/>
        <end position="65"/>
    </location>
</feature>
<feature type="transmembrane region" description="Helical" evidence="6">
    <location>
        <begin position="317"/>
        <end position="335"/>
    </location>
</feature>
<evidence type="ECO:0000256" key="5">
    <source>
        <dbReference type="SAM" id="MobiDB-lite"/>
    </source>
</evidence>
<evidence type="ECO:0000256" key="4">
    <source>
        <dbReference type="ARBA" id="ARBA00023136"/>
    </source>
</evidence>
<feature type="transmembrane region" description="Helical" evidence="6">
    <location>
        <begin position="559"/>
        <end position="577"/>
    </location>
</feature>
<feature type="transmembrane region" description="Helical" evidence="6">
    <location>
        <begin position="615"/>
        <end position="633"/>
    </location>
</feature>
<feature type="transmembrane region" description="Helical" evidence="6">
    <location>
        <begin position="221"/>
        <end position="241"/>
    </location>
</feature>
<name>A0A0D6EN25_SPOSA</name>
<dbReference type="AlphaFoldDB" id="A0A0D6EN25"/>
<evidence type="ECO:0000313" key="8">
    <source>
        <dbReference type="EMBL" id="CEQ41291.1"/>
    </source>
</evidence>
<dbReference type="Pfam" id="PF07690">
    <property type="entry name" value="MFS_1"/>
    <property type="match status" value="1"/>
</dbReference>
<feature type="transmembrane region" description="Helical" evidence="6">
    <location>
        <begin position="261"/>
        <end position="280"/>
    </location>
</feature>
<feature type="transmembrane region" description="Helical" evidence="6">
    <location>
        <begin position="514"/>
        <end position="539"/>
    </location>
</feature>
<dbReference type="InterPro" id="IPR036259">
    <property type="entry name" value="MFS_trans_sf"/>
</dbReference>
<feature type="transmembrane region" description="Helical" evidence="6">
    <location>
        <begin position="347"/>
        <end position="368"/>
    </location>
</feature>
<keyword evidence="2 6" id="KW-0812">Transmembrane</keyword>
<evidence type="ECO:0000256" key="1">
    <source>
        <dbReference type="ARBA" id="ARBA00004141"/>
    </source>
</evidence>
<dbReference type="PANTHER" id="PTHR23502">
    <property type="entry name" value="MAJOR FACILITATOR SUPERFAMILY"/>
    <property type="match status" value="1"/>
</dbReference>
<sequence>MAPPTTAEGARARRALSASSAANGATSTPTRRPHQSPAYGSQTSPLHHIDSIGLRGEEDREYHASEDEEERSPSGSGSGSAMRRSTSGSAEGEDEERTLAGPRNTDRKPHLGGAAADQDIDAGLGPDEGTDRLGYAEKGAARGPAEGEKAQKDEQSPGFTDGNKVRRTKSEMVPAEERNWKDDISGRCRRTLSRFLDGIGRLKSVHRQPANPKNWSFRRRYLITALLGATTMSSTFASSIFSSATGYVAQQYHVSTEVATLGTSLFLAGYIPGPIFWAPLSEVFGRKIVFAPMVVFICFSAATATSKDLQSIMITRFFGGVFASAPVTTVGGGLADMFDQRERASAVVFYSLAVVAGPTISPLIGASVSDSYLGWRWTEVRVSPSFTSPSGPILPRSPSQRLPADQGLHLPLSHSQYLVVILASVITFIGILLVPETFAPVILTKKASRLRRTTGRWALHSRPLTRPLQMLIKEPMVLAICTYNSFTYGILYLLFGAVPIIFEQNRHWTPVQSALPFLAVLVGTLTAAAINLLYSTFVFAPYLDKHDGKARPELRLPPMMLGGVIFPISFFILGWAGTAGKIVALWLLGAAFLLIFQSGINYLIDGYTVYSASAVAANTFMRSIFASALPLVAQPLFHNLGVGRASSLLGGIAAGLGTVPFLFYSQEGADKYDVLRMATVYGPKLRGLSKMAKSD</sequence>
<dbReference type="GO" id="GO:0005886">
    <property type="term" value="C:plasma membrane"/>
    <property type="evidence" value="ECO:0007669"/>
    <property type="project" value="TreeGrafter"/>
</dbReference>
<gene>
    <name evidence="8" type="primary">SPOSA6832_02992</name>
</gene>
<evidence type="ECO:0000256" key="2">
    <source>
        <dbReference type="ARBA" id="ARBA00022692"/>
    </source>
</evidence>
<feature type="region of interest" description="Disordered" evidence="5">
    <location>
        <begin position="1"/>
        <end position="176"/>
    </location>
</feature>
<dbReference type="CDD" id="cd17323">
    <property type="entry name" value="MFS_Tpo1_MDR_like"/>
    <property type="match status" value="1"/>
</dbReference>
<protein>
    <submittedName>
        <fullName evidence="8">SPOSA6832_02992-mRNA-1:cds</fullName>
    </submittedName>
</protein>
<dbReference type="GO" id="GO:0022857">
    <property type="term" value="F:transmembrane transporter activity"/>
    <property type="evidence" value="ECO:0007669"/>
    <property type="project" value="InterPro"/>
</dbReference>
<dbReference type="SUPFAM" id="SSF103473">
    <property type="entry name" value="MFS general substrate transporter"/>
    <property type="match status" value="1"/>
</dbReference>
<feature type="compositionally biased region" description="Basic and acidic residues" evidence="5">
    <location>
        <begin position="145"/>
        <end position="155"/>
    </location>
</feature>
<feature type="compositionally biased region" description="Low complexity" evidence="5">
    <location>
        <begin position="112"/>
        <end position="125"/>
    </location>
</feature>
<feature type="transmembrane region" description="Helical" evidence="6">
    <location>
        <begin position="287"/>
        <end position="305"/>
    </location>
</feature>
<dbReference type="PROSITE" id="PS50850">
    <property type="entry name" value="MFS"/>
    <property type="match status" value="1"/>
</dbReference>
<evidence type="ECO:0000313" key="9">
    <source>
        <dbReference type="Proteomes" id="UP000243876"/>
    </source>
</evidence>
<reference evidence="9" key="1">
    <citation type="submission" date="2015-02" db="EMBL/GenBank/DDBJ databases">
        <authorList>
            <person name="Gon?alves P."/>
        </authorList>
    </citation>
    <scope>NUCLEOTIDE SEQUENCE [LARGE SCALE GENOMIC DNA]</scope>
</reference>
<feature type="transmembrane region" description="Helical" evidence="6">
    <location>
        <begin position="476"/>
        <end position="502"/>
    </location>
</feature>
<feature type="compositionally biased region" description="Low complexity" evidence="5">
    <location>
        <begin position="73"/>
        <end position="89"/>
    </location>
</feature>
<feature type="transmembrane region" description="Helical" evidence="6">
    <location>
        <begin position="645"/>
        <end position="664"/>
    </location>
</feature>
<feature type="transmembrane region" description="Helical" evidence="6">
    <location>
        <begin position="583"/>
        <end position="603"/>
    </location>
</feature>
<keyword evidence="3 6" id="KW-1133">Transmembrane helix</keyword>
<proteinExistence type="predicted"/>
<dbReference type="OrthoDB" id="9986881at2759"/>
<evidence type="ECO:0000259" key="7">
    <source>
        <dbReference type="PROSITE" id="PS50850"/>
    </source>
</evidence>
<comment type="subcellular location">
    <subcellularLocation>
        <location evidence="1">Membrane</location>
        <topology evidence="1">Multi-pass membrane protein</topology>
    </subcellularLocation>
</comment>
<dbReference type="EMBL" id="CENE01000013">
    <property type="protein sequence ID" value="CEQ41291.1"/>
    <property type="molecule type" value="Genomic_DNA"/>
</dbReference>
<dbReference type="Gene3D" id="1.20.1250.20">
    <property type="entry name" value="MFS general substrate transporter like domains"/>
    <property type="match status" value="1"/>
</dbReference>
<keyword evidence="4 6" id="KW-0472">Membrane</keyword>
<dbReference type="PANTHER" id="PTHR23502:SF59">
    <property type="entry name" value="MULTIDRUG TRANSPORTER, PUTATIVE (AFU_ORTHOLOGUE AFUA_1G10370)-RELATED"/>
    <property type="match status" value="1"/>
</dbReference>
<accession>A0A0D6EN25</accession>
<feature type="domain" description="Major facilitator superfamily (MFS) profile" evidence="7">
    <location>
        <begin position="223"/>
        <end position="669"/>
    </location>
</feature>
<dbReference type="InterPro" id="IPR011701">
    <property type="entry name" value="MFS"/>
</dbReference>
<evidence type="ECO:0000256" key="3">
    <source>
        <dbReference type="ARBA" id="ARBA00022989"/>
    </source>
</evidence>
<feature type="transmembrane region" description="Helical" evidence="6">
    <location>
        <begin position="417"/>
        <end position="443"/>
    </location>
</feature>
<dbReference type="Proteomes" id="UP000243876">
    <property type="component" value="Unassembled WGS sequence"/>
</dbReference>
<dbReference type="FunFam" id="1.20.1250.20:FF:000011">
    <property type="entry name" value="MFS multidrug transporter, putative"/>
    <property type="match status" value="1"/>
</dbReference>
<evidence type="ECO:0000256" key="6">
    <source>
        <dbReference type="SAM" id="Phobius"/>
    </source>
</evidence>
<organism evidence="8 9">
    <name type="scientific">Sporidiobolus salmonicolor</name>
    <name type="common">Yeast-like fungus</name>
    <name type="synonym">Sporobolomyces salmonicolor</name>
    <dbReference type="NCBI Taxonomy" id="5005"/>
    <lineage>
        <taxon>Eukaryota</taxon>
        <taxon>Fungi</taxon>
        <taxon>Dikarya</taxon>
        <taxon>Basidiomycota</taxon>
        <taxon>Pucciniomycotina</taxon>
        <taxon>Microbotryomycetes</taxon>
        <taxon>Sporidiobolales</taxon>
        <taxon>Sporidiobolaceae</taxon>
        <taxon>Sporobolomyces</taxon>
    </lineage>
</organism>